<dbReference type="RefSeq" id="WP_372268278.1">
    <property type="nucleotide sequence ID" value="NZ_JBFRUW010000104.1"/>
</dbReference>
<comment type="caution">
    <text evidence="3">The sequence shown here is derived from an EMBL/GenBank/DDBJ whole genome shotgun (WGS) entry which is preliminary data.</text>
</comment>
<evidence type="ECO:0000256" key="1">
    <source>
        <dbReference type="ARBA" id="ARBA00034120"/>
    </source>
</evidence>
<dbReference type="SUPFAM" id="SSF56672">
    <property type="entry name" value="DNA/RNA polymerases"/>
    <property type="match status" value="1"/>
</dbReference>
<dbReference type="GO" id="GO:0003964">
    <property type="term" value="F:RNA-directed DNA polymerase activity"/>
    <property type="evidence" value="ECO:0007669"/>
    <property type="project" value="UniProtKB-KW"/>
</dbReference>
<organism evidence="3 4">
    <name type="scientific">Vibrio gallaecicus</name>
    <dbReference type="NCBI Taxonomy" id="552386"/>
    <lineage>
        <taxon>Bacteria</taxon>
        <taxon>Pseudomonadati</taxon>
        <taxon>Pseudomonadota</taxon>
        <taxon>Gammaproteobacteria</taxon>
        <taxon>Vibrionales</taxon>
        <taxon>Vibrionaceae</taxon>
        <taxon>Vibrio</taxon>
    </lineage>
</organism>
<dbReference type="Pfam" id="PF00078">
    <property type="entry name" value="RVT_1"/>
    <property type="match status" value="1"/>
</dbReference>
<dbReference type="EMBL" id="JBFRUW010000104">
    <property type="protein sequence ID" value="MFA0570651.1"/>
    <property type="molecule type" value="Genomic_DNA"/>
</dbReference>
<comment type="similarity">
    <text evidence="1">Belongs to the bacterial reverse transcriptase family.</text>
</comment>
<gene>
    <name evidence="3" type="primary">drt2</name>
    <name evidence="3" type="ORF">AB4566_20550</name>
</gene>
<name>A0ABV4NH09_9VIBR</name>
<dbReference type="NCBIfam" id="NF041746">
    <property type="entry name" value="Drt2"/>
    <property type="match status" value="1"/>
</dbReference>
<keyword evidence="3" id="KW-0695">RNA-directed DNA polymerase</keyword>
<keyword evidence="3" id="KW-0548">Nucleotidyltransferase</keyword>
<accession>A0ABV4NH09</accession>
<dbReference type="PROSITE" id="PS50878">
    <property type="entry name" value="RT_POL"/>
    <property type="match status" value="1"/>
</dbReference>
<protein>
    <submittedName>
        <fullName evidence="3">Antiviral reverse transcriptase Drt2</fullName>
    </submittedName>
</protein>
<dbReference type="Proteomes" id="UP001570417">
    <property type="component" value="Unassembled WGS sequence"/>
</dbReference>
<feature type="domain" description="Reverse transcriptase" evidence="2">
    <location>
        <begin position="1"/>
        <end position="210"/>
    </location>
</feature>
<evidence type="ECO:0000259" key="2">
    <source>
        <dbReference type="PROSITE" id="PS50878"/>
    </source>
</evidence>
<dbReference type="InterPro" id="IPR051083">
    <property type="entry name" value="GrpII_Intron_Splice-Mob/Def"/>
</dbReference>
<evidence type="ECO:0000313" key="3">
    <source>
        <dbReference type="EMBL" id="MFA0570651.1"/>
    </source>
</evidence>
<dbReference type="InterPro" id="IPR043502">
    <property type="entry name" value="DNA/RNA_pol_sf"/>
</dbReference>
<proteinExistence type="inferred from homology"/>
<reference evidence="3 4" key="1">
    <citation type="journal article" date="2024" name="ISME J.">
        <title>Tailless and filamentous prophages are predominant in marine Vibrio.</title>
        <authorList>
            <person name="Steensen K."/>
            <person name="Seneca J."/>
            <person name="Bartlau N."/>
            <person name="Yu X.A."/>
            <person name="Hussain F.A."/>
            <person name="Polz M.F."/>
        </authorList>
    </citation>
    <scope>NUCLEOTIDE SEQUENCE [LARGE SCALE GENOMIC DNA]</scope>
    <source>
        <strain evidence="3 4">10N.222.51.A1</strain>
    </source>
</reference>
<dbReference type="PANTHER" id="PTHR34047:SF8">
    <property type="entry name" value="PROTEIN YKFC"/>
    <property type="match status" value="1"/>
</dbReference>
<evidence type="ECO:0000313" key="4">
    <source>
        <dbReference type="Proteomes" id="UP001570417"/>
    </source>
</evidence>
<dbReference type="InterPro" id="IPR000477">
    <property type="entry name" value="RT_dom"/>
</dbReference>
<keyword evidence="4" id="KW-1185">Reference proteome</keyword>
<keyword evidence="3" id="KW-0808">Transferase</keyword>
<dbReference type="PANTHER" id="PTHR34047">
    <property type="entry name" value="NUCLEAR INTRON MATURASE 1, MITOCHONDRIAL-RELATED"/>
    <property type="match status" value="1"/>
</dbReference>
<sequence length="308" mass="36744">MALDVSKFFDTLDHDILKREWCSLLEVSRLPKDHFNVFKSITKYSKVEKEALYKSLGISLNYKNHKKRKAYKRPEFIGMVKKNKKKRVCEPLEFRENVRKNKLIKTHKYLYGIPQGTPLSAMLSNIYMFEFDLKMRQFVNDLNGKYFRYCDDMLFIVPIEVKAEIEQYAMAQIQSLKLKVNPDKTEIRTFSFNGSELKSDNHLQYLGFMFNGKDIFIRSSSLARYSERMRRGVRLAKKTMLKYNNLRLINGQKERPLFKRKLYSRYTHLGKRNFITYGIRAANTMESESIRRQLKPLLKRFEDEVNKT</sequence>